<keyword evidence="1" id="KW-0808">Transferase</keyword>
<dbReference type="EMBL" id="LT934122">
    <property type="protein sequence ID" value="VAI54920.1"/>
    <property type="molecule type" value="Genomic_DNA"/>
</dbReference>
<organism evidence="7 8">
    <name type="scientific">Triticum turgidum subsp. durum</name>
    <name type="common">Durum wheat</name>
    <name type="synonym">Triticum durum</name>
    <dbReference type="NCBI Taxonomy" id="4567"/>
    <lineage>
        <taxon>Eukaryota</taxon>
        <taxon>Viridiplantae</taxon>
        <taxon>Streptophyta</taxon>
        <taxon>Embryophyta</taxon>
        <taxon>Tracheophyta</taxon>
        <taxon>Spermatophyta</taxon>
        <taxon>Magnoliopsida</taxon>
        <taxon>Liliopsida</taxon>
        <taxon>Poales</taxon>
        <taxon>Poaceae</taxon>
        <taxon>BOP clade</taxon>
        <taxon>Pooideae</taxon>
        <taxon>Triticodae</taxon>
        <taxon>Triticeae</taxon>
        <taxon>Triticinae</taxon>
        <taxon>Triticum</taxon>
    </lineage>
</organism>
<dbReference type="InterPro" id="IPR017441">
    <property type="entry name" value="Protein_kinase_ATP_BS"/>
</dbReference>
<dbReference type="FunFam" id="1.10.510.10:FF:000870">
    <property type="entry name" value="OSJNBa0016N04.16-like protein"/>
    <property type="match status" value="2"/>
</dbReference>
<dbReference type="InterPro" id="IPR008271">
    <property type="entry name" value="Ser/Thr_kinase_AS"/>
</dbReference>
<feature type="domain" description="Protein kinase" evidence="6">
    <location>
        <begin position="384"/>
        <end position="670"/>
    </location>
</feature>
<name>A0A9R1B831_TRITD</name>
<dbReference type="GO" id="GO:0005524">
    <property type="term" value="F:ATP binding"/>
    <property type="evidence" value="ECO:0007669"/>
    <property type="project" value="UniProtKB-UniRule"/>
</dbReference>
<dbReference type="Proteomes" id="UP000324705">
    <property type="component" value="Chromosome 6B"/>
</dbReference>
<dbReference type="PANTHER" id="PTHR45707:SF76">
    <property type="entry name" value="PROTEIN KINASE DOMAIN-CONTAINING PROTEIN"/>
    <property type="match status" value="1"/>
</dbReference>
<evidence type="ECO:0000256" key="2">
    <source>
        <dbReference type="ARBA" id="ARBA00022741"/>
    </source>
</evidence>
<dbReference type="Gene3D" id="3.30.200.20">
    <property type="entry name" value="Phosphorylase Kinase, domain 1"/>
    <property type="match status" value="2"/>
</dbReference>
<dbReference type="PROSITE" id="PS00108">
    <property type="entry name" value="PROTEIN_KINASE_ST"/>
    <property type="match status" value="1"/>
</dbReference>
<feature type="binding site" evidence="5">
    <location>
        <position position="54"/>
    </location>
    <ligand>
        <name>ATP</name>
        <dbReference type="ChEBI" id="CHEBI:30616"/>
    </ligand>
</feature>
<dbReference type="OMA" id="MALHHAN"/>
<dbReference type="Gene3D" id="1.10.510.10">
    <property type="entry name" value="Transferase(Phosphotransferase) domain 1"/>
    <property type="match status" value="2"/>
</dbReference>
<reference evidence="7 8" key="1">
    <citation type="submission" date="2017-09" db="EMBL/GenBank/DDBJ databases">
        <authorList>
            <consortium name="International Durum Wheat Genome Sequencing Consortium (IDWGSC)"/>
            <person name="Milanesi L."/>
        </authorList>
    </citation>
    <scope>NUCLEOTIDE SEQUENCE [LARGE SCALE GENOMIC DNA]</scope>
    <source>
        <strain evidence="8">cv. Svevo</strain>
    </source>
</reference>
<evidence type="ECO:0000256" key="1">
    <source>
        <dbReference type="ARBA" id="ARBA00022679"/>
    </source>
</evidence>
<dbReference type="GO" id="GO:0004672">
    <property type="term" value="F:protein kinase activity"/>
    <property type="evidence" value="ECO:0007669"/>
    <property type="project" value="InterPro"/>
</dbReference>
<dbReference type="Gramene" id="TRITD6Bv1G042380.1">
    <property type="protein sequence ID" value="TRITD6Bv1G042380.1"/>
    <property type="gene ID" value="TRITD6Bv1G042380"/>
</dbReference>
<dbReference type="SUPFAM" id="SSF56112">
    <property type="entry name" value="Protein kinase-like (PK-like)"/>
    <property type="match status" value="2"/>
</dbReference>
<evidence type="ECO:0000256" key="4">
    <source>
        <dbReference type="ARBA" id="ARBA00022840"/>
    </source>
</evidence>
<dbReference type="SMART" id="SM00220">
    <property type="entry name" value="S_TKc"/>
    <property type="match status" value="2"/>
</dbReference>
<evidence type="ECO:0000313" key="7">
    <source>
        <dbReference type="EMBL" id="VAI54920.1"/>
    </source>
</evidence>
<dbReference type="FunFam" id="3.30.200.20:FF:000465">
    <property type="entry name" value="Cysteine-rich receptor-like protein kinase 6"/>
    <property type="match status" value="1"/>
</dbReference>
<evidence type="ECO:0000256" key="3">
    <source>
        <dbReference type="ARBA" id="ARBA00022777"/>
    </source>
</evidence>
<keyword evidence="4 5" id="KW-0067">ATP-binding</keyword>
<dbReference type="PROSITE" id="PS50011">
    <property type="entry name" value="PROTEIN_KINASE_DOM"/>
    <property type="match status" value="2"/>
</dbReference>
<dbReference type="AlphaFoldDB" id="A0A9R1B831"/>
<gene>
    <name evidence="7" type="ORF">TRITD_6Bv1G042380</name>
</gene>
<evidence type="ECO:0000313" key="8">
    <source>
        <dbReference type="Proteomes" id="UP000324705"/>
    </source>
</evidence>
<feature type="binding site" evidence="5">
    <location>
        <position position="413"/>
    </location>
    <ligand>
        <name>ATP</name>
        <dbReference type="ChEBI" id="CHEBI:30616"/>
    </ligand>
</feature>
<keyword evidence="3" id="KW-0418">Kinase</keyword>
<dbReference type="InterPro" id="IPR000719">
    <property type="entry name" value="Prot_kinase_dom"/>
</dbReference>
<dbReference type="PROSITE" id="PS00107">
    <property type="entry name" value="PROTEIN_KINASE_ATP"/>
    <property type="match status" value="2"/>
</dbReference>
<sequence>MANKSHSGSDEPRKLSYEQIKKITKDFDDELILGRGGFGVVYQGMLDKECVAVKVFHVQGFDNSKFQKEFENLRRLKHQNVVKLVGFCNESEIETTEFEGKQVGAQRMHTVLCLEYVHNGSLGKHIPDSESTGLNWRTRYKIIKGICEGLKYLHDELRIQHLDLKPDNILLDKNMLSKITDFGLSRLFGEENTTKTMSSVGTRGYWPPEYIDRRLISKEFDIFSLGVIAVKIIAGNKCYDRIDEMTTREFIDDVHGKWRKRLGDTFSPRYLEVYCKQVHKCIEIALNCMEWNPHDRPTIQGIISDLIETETTIGVLGPQIEQFREEEPILPMEHVLKRPSPERQRKEMATDISTGKNEESKVTVLSTLPKNLPLDFLKTITDQFSSARIVGTGAFGTTYTGIMPDGTVIAVKKLAENTPLSRDKAFSNEIQNIMALHHANIVQLVGYCHEGQKKVVVNNGRYIVADVVESLLCYEYLPRGSLDKYLFDESSIHIDWNTRFKIIKGVCDGLHFLHACNIIHMDLKPESVLLDVDMVAKISDFALSRLFGQEQTRMNTLNVVGSYGYMAPEYVYRGEISSETDIYSLGLIIAETVTRERNDRTDVCARSFIQNVREKWTCDHIVSAYSSVDGSSLQQIKVCIEIGLECVEIDRKKRPSIDNIISRLDGRSRY</sequence>
<keyword evidence="2 5" id="KW-0547">Nucleotide-binding</keyword>
<dbReference type="InterPro" id="IPR011009">
    <property type="entry name" value="Kinase-like_dom_sf"/>
</dbReference>
<protein>
    <recommendedName>
        <fullName evidence="6">Protein kinase domain-containing protein</fullName>
    </recommendedName>
</protein>
<feature type="domain" description="Protein kinase" evidence="6">
    <location>
        <begin position="27"/>
        <end position="313"/>
    </location>
</feature>
<accession>A0A9R1B831</accession>
<dbReference type="PANTHER" id="PTHR45707">
    <property type="entry name" value="C2 CALCIUM/LIPID-BINDING PLANT PHOSPHORIBOSYLTRANSFERASE FAMILY PROTEIN"/>
    <property type="match status" value="1"/>
</dbReference>
<proteinExistence type="predicted"/>
<evidence type="ECO:0000259" key="6">
    <source>
        <dbReference type="PROSITE" id="PS50011"/>
    </source>
</evidence>
<evidence type="ECO:0000256" key="5">
    <source>
        <dbReference type="PROSITE-ProRule" id="PRU10141"/>
    </source>
</evidence>
<dbReference type="Pfam" id="PF00069">
    <property type="entry name" value="Pkinase"/>
    <property type="match status" value="2"/>
</dbReference>
<keyword evidence="8" id="KW-1185">Reference proteome</keyword>